<comment type="caution">
    <text evidence="5">The sequence shown here is derived from an EMBL/GenBank/DDBJ whole genome shotgun (WGS) entry which is preliminary data.</text>
</comment>
<proteinExistence type="inferred from homology"/>
<dbReference type="GO" id="GO:0005975">
    <property type="term" value="P:carbohydrate metabolic process"/>
    <property type="evidence" value="ECO:0007669"/>
    <property type="project" value="InterPro"/>
</dbReference>
<keyword evidence="2 4" id="KW-0378">Hydrolase</keyword>
<dbReference type="PANTHER" id="PTHR31339:SF75">
    <property type="entry name" value="PECTATE LYASE SUPERFAMILY PROTEIN DOMAIN-CONTAINING PROTEIN"/>
    <property type="match status" value="1"/>
</dbReference>
<dbReference type="InterPro" id="IPR051801">
    <property type="entry name" value="GH28_Enzymes"/>
</dbReference>
<dbReference type="InterPro" id="IPR012334">
    <property type="entry name" value="Pectin_lyas_fold"/>
</dbReference>
<dbReference type="Proteomes" id="UP001152484">
    <property type="component" value="Unassembled WGS sequence"/>
</dbReference>
<keyword evidence="6" id="KW-1185">Reference proteome</keyword>
<name>A0A9P0YRS3_CUSEU</name>
<dbReference type="OrthoDB" id="187139at2759"/>
<evidence type="ECO:0000256" key="1">
    <source>
        <dbReference type="ARBA" id="ARBA00008834"/>
    </source>
</evidence>
<dbReference type="AlphaFoldDB" id="A0A9P0YRS3"/>
<dbReference type="InterPro" id="IPR011050">
    <property type="entry name" value="Pectin_lyase_fold/virulence"/>
</dbReference>
<keyword evidence="3 4" id="KW-0326">Glycosidase</keyword>
<dbReference type="Gene3D" id="2.160.20.10">
    <property type="entry name" value="Single-stranded right-handed beta-helix, Pectin lyase-like"/>
    <property type="match status" value="1"/>
</dbReference>
<evidence type="ECO:0000256" key="4">
    <source>
        <dbReference type="RuleBase" id="RU361169"/>
    </source>
</evidence>
<evidence type="ECO:0008006" key="7">
    <source>
        <dbReference type="Google" id="ProtNLM"/>
    </source>
</evidence>
<evidence type="ECO:0000256" key="2">
    <source>
        <dbReference type="ARBA" id="ARBA00022801"/>
    </source>
</evidence>
<dbReference type="Pfam" id="PF00295">
    <property type="entry name" value="Glyco_hydro_28"/>
    <property type="match status" value="1"/>
</dbReference>
<gene>
    <name evidence="5" type="ORF">CEURO_LOCUS4647</name>
</gene>
<accession>A0A9P0YRS3</accession>
<protein>
    <recommendedName>
        <fullName evidence="7">Polygalacturonase</fullName>
    </recommendedName>
</protein>
<evidence type="ECO:0000313" key="5">
    <source>
        <dbReference type="EMBL" id="CAH9073111.1"/>
    </source>
</evidence>
<evidence type="ECO:0000256" key="3">
    <source>
        <dbReference type="ARBA" id="ARBA00023295"/>
    </source>
</evidence>
<comment type="similarity">
    <text evidence="1 4">Belongs to the glycosyl hydrolase 28 family.</text>
</comment>
<dbReference type="GO" id="GO:0004650">
    <property type="term" value="F:polygalacturonase activity"/>
    <property type="evidence" value="ECO:0007669"/>
    <property type="project" value="InterPro"/>
</dbReference>
<sequence length="487" mass="53067">MLILREPKRFRFMEALVAVLICVGSLGVAIAAAAEGGAAQIVKERSDGMMEYTAMSCRKHSAVLTDFGGVGDGKTLNTKAFQAAVANLSKYAKDGGAELIVPPGKWLTGSFSLTSHFTLFLHKDATILASQNEADYPLTDPLPSFGREKGFPDGRFSSLITGSNLVDVVITGNNGTIDGQGKVWWDKFEAKKLKAQRPLLIEILHATDLQITNITLINSPMWHIHPVYSRNVLVKGVTIIAPVEVPNTDGVNPNSCTNTRVEDCYIVSGDDCVAVKSGWDQYGIKYGMPTKQLVVRRLTCISPNSAMIALGSEMSGGLEDIRIDDVTAFDTESAVRIKTAPGRGGYVKDIYVRNMKLDNMGYVFWVSGKYKTHPDDGFDPKALSKIKNINFRDVVGKNVNMSGSFDAFPDDRFTGFCLSNVTLTESQHPKELQWNCTDVEGVWSDVSPKPCSLLHEKGTAKCTYPTDKLPIESVDLKTCTVKGVSSS</sequence>
<organism evidence="5 6">
    <name type="scientific">Cuscuta europaea</name>
    <name type="common">European dodder</name>
    <dbReference type="NCBI Taxonomy" id="41803"/>
    <lineage>
        <taxon>Eukaryota</taxon>
        <taxon>Viridiplantae</taxon>
        <taxon>Streptophyta</taxon>
        <taxon>Embryophyta</taxon>
        <taxon>Tracheophyta</taxon>
        <taxon>Spermatophyta</taxon>
        <taxon>Magnoliopsida</taxon>
        <taxon>eudicotyledons</taxon>
        <taxon>Gunneridae</taxon>
        <taxon>Pentapetalae</taxon>
        <taxon>asterids</taxon>
        <taxon>lamiids</taxon>
        <taxon>Solanales</taxon>
        <taxon>Convolvulaceae</taxon>
        <taxon>Cuscuteae</taxon>
        <taxon>Cuscuta</taxon>
        <taxon>Cuscuta subgen. Cuscuta</taxon>
    </lineage>
</organism>
<evidence type="ECO:0000313" key="6">
    <source>
        <dbReference type="Proteomes" id="UP001152484"/>
    </source>
</evidence>
<dbReference type="SUPFAM" id="SSF51126">
    <property type="entry name" value="Pectin lyase-like"/>
    <property type="match status" value="1"/>
</dbReference>
<reference evidence="5" key="1">
    <citation type="submission" date="2022-07" db="EMBL/GenBank/DDBJ databases">
        <authorList>
            <person name="Macas J."/>
            <person name="Novak P."/>
            <person name="Neumann P."/>
        </authorList>
    </citation>
    <scope>NUCLEOTIDE SEQUENCE</scope>
</reference>
<dbReference type="InterPro" id="IPR000743">
    <property type="entry name" value="Glyco_hydro_28"/>
</dbReference>
<dbReference type="PANTHER" id="PTHR31339">
    <property type="entry name" value="PECTIN LYASE-RELATED"/>
    <property type="match status" value="1"/>
</dbReference>
<dbReference type="EMBL" id="CAMAPE010000008">
    <property type="protein sequence ID" value="CAH9073111.1"/>
    <property type="molecule type" value="Genomic_DNA"/>
</dbReference>